<proteinExistence type="predicted"/>
<evidence type="ECO:0000313" key="1">
    <source>
        <dbReference type="EMBL" id="KAH8690695.1"/>
    </source>
</evidence>
<dbReference type="PANTHER" id="PTHR34071:SF2">
    <property type="entry name" value="FLAVIN-NUCLEOTIDE-BINDING PROTEIN"/>
    <property type="match status" value="1"/>
</dbReference>
<dbReference type="InterPro" id="IPR012349">
    <property type="entry name" value="Split_barrel_FMN-bd"/>
</dbReference>
<evidence type="ECO:0000313" key="2">
    <source>
        <dbReference type="Proteomes" id="UP001201262"/>
    </source>
</evidence>
<dbReference type="SUPFAM" id="SSF50475">
    <property type="entry name" value="FMN-binding split barrel"/>
    <property type="match status" value="1"/>
</dbReference>
<protein>
    <submittedName>
        <fullName evidence="1">Uncharacterized protein</fullName>
    </submittedName>
</protein>
<dbReference type="PANTHER" id="PTHR34071">
    <property type="entry name" value="5-NITROIMIDAZOLE ANTIBIOTICS RESISTANCE PROTEIN, NIMA-FAMILY-RELATED PROTEIN-RELATED"/>
    <property type="match status" value="1"/>
</dbReference>
<dbReference type="Pfam" id="PF12900">
    <property type="entry name" value="Pyridox_ox_2"/>
    <property type="match status" value="1"/>
</dbReference>
<reference evidence="1" key="1">
    <citation type="submission" date="2021-12" db="EMBL/GenBank/DDBJ databases">
        <title>Convergent genome expansion in fungi linked to evolution of root-endophyte symbiosis.</title>
        <authorList>
            <consortium name="DOE Joint Genome Institute"/>
            <person name="Ke Y.-H."/>
            <person name="Bonito G."/>
            <person name="Liao H.-L."/>
            <person name="Looney B."/>
            <person name="Rojas-Flechas A."/>
            <person name="Nash J."/>
            <person name="Hameed K."/>
            <person name="Schadt C."/>
            <person name="Martin F."/>
            <person name="Crous P.W."/>
            <person name="Miettinen O."/>
            <person name="Magnuson J.K."/>
            <person name="Labbe J."/>
            <person name="Jacobson D."/>
            <person name="Doktycz M.J."/>
            <person name="Veneault-Fourrey C."/>
            <person name="Kuo A."/>
            <person name="Mondo S."/>
            <person name="Calhoun S."/>
            <person name="Riley R."/>
            <person name="Ohm R."/>
            <person name="LaButti K."/>
            <person name="Andreopoulos B."/>
            <person name="Pangilinan J."/>
            <person name="Nolan M."/>
            <person name="Tritt A."/>
            <person name="Clum A."/>
            <person name="Lipzen A."/>
            <person name="Daum C."/>
            <person name="Barry K."/>
            <person name="Grigoriev I.V."/>
            <person name="Vilgalys R."/>
        </authorList>
    </citation>
    <scope>NUCLEOTIDE SEQUENCE</scope>
    <source>
        <strain evidence="1">PMI_201</strain>
    </source>
</reference>
<dbReference type="AlphaFoldDB" id="A0AAD4KGN2"/>
<dbReference type="Proteomes" id="UP001201262">
    <property type="component" value="Unassembled WGS sequence"/>
</dbReference>
<accession>A0AAD4KGN2</accession>
<organism evidence="1 2">
    <name type="scientific">Talaromyces proteolyticus</name>
    <dbReference type="NCBI Taxonomy" id="1131652"/>
    <lineage>
        <taxon>Eukaryota</taxon>
        <taxon>Fungi</taxon>
        <taxon>Dikarya</taxon>
        <taxon>Ascomycota</taxon>
        <taxon>Pezizomycotina</taxon>
        <taxon>Eurotiomycetes</taxon>
        <taxon>Eurotiomycetidae</taxon>
        <taxon>Eurotiales</taxon>
        <taxon>Trichocomaceae</taxon>
        <taxon>Talaromyces</taxon>
        <taxon>Talaromyces sect. Bacilispori</taxon>
    </lineage>
</organism>
<keyword evidence="2" id="KW-1185">Reference proteome</keyword>
<gene>
    <name evidence="1" type="ORF">BGW36DRAFT_411500</name>
</gene>
<dbReference type="InterPro" id="IPR024747">
    <property type="entry name" value="Pyridox_Oxase-rel"/>
</dbReference>
<dbReference type="Gene3D" id="2.30.110.10">
    <property type="entry name" value="Electron Transport, Fmn-binding Protein, Chain A"/>
    <property type="match status" value="1"/>
</dbReference>
<dbReference type="RefSeq" id="XP_046066891.1">
    <property type="nucleotide sequence ID" value="XM_046219173.1"/>
</dbReference>
<dbReference type="EMBL" id="JAJTJA010000013">
    <property type="protein sequence ID" value="KAH8690695.1"/>
    <property type="molecule type" value="Genomic_DNA"/>
</dbReference>
<name>A0AAD4KGN2_9EURO</name>
<dbReference type="GeneID" id="70249460"/>
<sequence>MSANTDLPDNTKGYTQKRLNTVRIHKDRGHYDYATVHSITNLTLVSHVAFNVKDEEGDGEDTPINLPLTCVLGSYNPEIDYENISDAQLHSEHQKSMRTGSVEAYLHGNAGSMLYKAIKASEHRSVKVCITSTKVDGVVLVLTPNGHSLNYRSAVIHGTASIVPPEQVAKRRWAMRLLTNHMSPGRWEATYPVAESAMKYVQVIEVQIRTASAKIRASNIGGFDPAVALGQSPGWQHKDIWSGIIPLYEVLGSPISSGVMGAQGESEDALKQVEDWLSRQNEDSKSYAEAAAAVSSVERDLRHQIQKWQASHRQ</sequence>
<comment type="caution">
    <text evidence="1">The sequence shown here is derived from an EMBL/GenBank/DDBJ whole genome shotgun (WGS) entry which is preliminary data.</text>
</comment>